<dbReference type="FunFam" id="3.40.50.720:FF:000121">
    <property type="entry name" value="Prostaglandin reductase 2"/>
    <property type="match status" value="1"/>
</dbReference>
<reference evidence="3 4" key="1">
    <citation type="submission" date="2015-10" db="EMBL/GenBank/DDBJ databases">
        <title>Metagenome-Assembled Genomes uncover a global brackish microbiome.</title>
        <authorList>
            <person name="Hugerth L.W."/>
            <person name="Larsson J."/>
            <person name="Alneberg J."/>
            <person name="Lindh M.V."/>
            <person name="Legrand C."/>
            <person name="Pinhassi J."/>
            <person name="Andersson A.F."/>
        </authorList>
    </citation>
    <scope>NUCLEOTIDE SEQUENCE [LARGE SCALE GENOMIC DNA]</scope>
    <source>
        <strain evidence="3">BACL26 MAG-121220-bin70</strain>
    </source>
</reference>
<protein>
    <submittedName>
        <fullName evidence="3">2-alkenal reductase</fullName>
    </submittedName>
</protein>
<dbReference type="Gene3D" id="3.90.180.10">
    <property type="entry name" value="Medium-chain alcohol dehydrogenases, catalytic domain"/>
    <property type="match status" value="1"/>
</dbReference>
<keyword evidence="1" id="KW-0560">Oxidoreductase</keyword>
<dbReference type="SMART" id="SM00829">
    <property type="entry name" value="PKS_ER"/>
    <property type="match status" value="1"/>
</dbReference>
<evidence type="ECO:0000313" key="4">
    <source>
        <dbReference type="Proteomes" id="UP000051213"/>
    </source>
</evidence>
<dbReference type="EMBL" id="LICA01000129">
    <property type="protein sequence ID" value="KRO94862.1"/>
    <property type="molecule type" value="Genomic_DNA"/>
</dbReference>
<gene>
    <name evidence="3" type="ORF">ABS24_04405</name>
</gene>
<dbReference type="CDD" id="cd05288">
    <property type="entry name" value="PGDH"/>
    <property type="match status" value="1"/>
</dbReference>
<dbReference type="PANTHER" id="PTHR43205:SF7">
    <property type="entry name" value="PROSTAGLANDIN REDUCTASE 1"/>
    <property type="match status" value="1"/>
</dbReference>
<dbReference type="InterPro" id="IPR036291">
    <property type="entry name" value="NAD(P)-bd_dom_sf"/>
</dbReference>
<sequence length="341" mass="37074">MSEHQNKSIVLASRPIGEPTADDFRLETTAVPEVQDGQVLIKVLYLSLDPYMRGRMSAAKSYADPVPIDGVMPAETAGVIVESKSFRYAIGDYVCCRSGWQEYFVCNEKDPMTYKVDPETVPLSAYLGVCGMPGRTAYFGLKREGKPVAGETLVVSAASGAVGSVVGQIGKKLGLHVVGIAGGEKKCAYVKDELGFDECVDYKAVDLDGALKAACPKGIDIYFESVGGSVTEAVSKQFNPGARAPICGYIASYNATDITQERTPFHIFGELETPPEHKFFLVFDHYADFAEANTALTQWVASGELKYQETMVEGLERAPEYFSWLFSGKNFGKLVVKIADE</sequence>
<dbReference type="Pfam" id="PF00107">
    <property type="entry name" value="ADH_zinc_N"/>
    <property type="match status" value="1"/>
</dbReference>
<name>A0A0R2U6H3_9GAMM</name>
<dbReference type="Pfam" id="PF16884">
    <property type="entry name" value="ADH_N_2"/>
    <property type="match status" value="1"/>
</dbReference>
<dbReference type="InterPro" id="IPR020843">
    <property type="entry name" value="ER"/>
</dbReference>
<dbReference type="InterPro" id="IPR013149">
    <property type="entry name" value="ADH-like_C"/>
</dbReference>
<evidence type="ECO:0000313" key="3">
    <source>
        <dbReference type="EMBL" id="KRO94862.1"/>
    </source>
</evidence>
<dbReference type="InterPro" id="IPR041694">
    <property type="entry name" value="ADH_N_2"/>
</dbReference>
<organism evidence="3 4">
    <name type="scientific">SAR92 bacterium BACL26 MAG-121220-bin70</name>
    <dbReference type="NCBI Taxonomy" id="1655626"/>
    <lineage>
        <taxon>Bacteria</taxon>
        <taxon>Pseudomonadati</taxon>
        <taxon>Pseudomonadota</taxon>
        <taxon>Gammaproteobacteria</taxon>
        <taxon>Cellvibrionales</taxon>
        <taxon>Porticoccaceae</taxon>
        <taxon>SAR92 clade</taxon>
    </lineage>
</organism>
<dbReference type="Proteomes" id="UP000051213">
    <property type="component" value="Unassembled WGS sequence"/>
</dbReference>
<dbReference type="InterPro" id="IPR045010">
    <property type="entry name" value="MDR_fam"/>
</dbReference>
<comment type="caution">
    <text evidence="3">The sequence shown here is derived from an EMBL/GenBank/DDBJ whole genome shotgun (WGS) entry which is preliminary data.</text>
</comment>
<dbReference type="SUPFAM" id="SSF50129">
    <property type="entry name" value="GroES-like"/>
    <property type="match status" value="1"/>
</dbReference>
<dbReference type="Gene3D" id="3.40.50.720">
    <property type="entry name" value="NAD(P)-binding Rossmann-like Domain"/>
    <property type="match status" value="1"/>
</dbReference>
<feature type="domain" description="Enoyl reductase (ER)" evidence="2">
    <location>
        <begin position="20"/>
        <end position="336"/>
    </location>
</feature>
<dbReference type="InterPro" id="IPR011032">
    <property type="entry name" value="GroES-like_sf"/>
</dbReference>
<dbReference type="GO" id="GO:0016628">
    <property type="term" value="F:oxidoreductase activity, acting on the CH-CH group of donors, NAD or NADP as acceptor"/>
    <property type="evidence" value="ECO:0007669"/>
    <property type="project" value="InterPro"/>
</dbReference>
<evidence type="ECO:0000259" key="2">
    <source>
        <dbReference type="SMART" id="SM00829"/>
    </source>
</evidence>
<dbReference type="SUPFAM" id="SSF51735">
    <property type="entry name" value="NAD(P)-binding Rossmann-fold domains"/>
    <property type="match status" value="1"/>
</dbReference>
<proteinExistence type="predicted"/>
<dbReference type="AlphaFoldDB" id="A0A0R2U6H3"/>
<accession>A0A0R2U6H3</accession>
<evidence type="ECO:0000256" key="1">
    <source>
        <dbReference type="ARBA" id="ARBA00023002"/>
    </source>
</evidence>
<dbReference type="PANTHER" id="PTHR43205">
    <property type="entry name" value="PROSTAGLANDIN REDUCTASE"/>
    <property type="match status" value="1"/>
</dbReference>